<gene>
    <name evidence="1" type="ordered locus">SE_2031</name>
</gene>
<sequence>MFSTGNKAKKTIFGAMTCSKCGKTLNNDENITIKINTKELKGYTHLSSWADAQYKLCENCSE</sequence>
<reference evidence="1 2" key="1">
    <citation type="journal article" date="2003" name="Mol. Microbiol.">
        <title>Genome-based analysis of virulence genes in a non-biofilm-forming Staphylococcus epidermidis strain (ATCC 12228).</title>
        <authorList>
            <person name="Zhang Y.Q."/>
            <person name="Ren S.X."/>
            <person name="Li H.L."/>
            <person name="Wang Y.X."/>
            <person name="Fu G."/>
            <person name="Yang J."/>
            <person name="Qin Z.Q."/>
            <person name="Miao Y.G."/>
            <person name="Wang W.Y."/>
            <person name="Chen R.S."/>
            <person name="Shen Y."/>
            <person name="Chen Z."/>
            <person name="Yuan Z.H."/>
            <person name="Zhao G.P."/>
            <person name="Qu D."/>
            <person name="Danchin A."/>
            <person name="Wen Y.M."/>
        </authorList>
    </citation>
    <scope>NUCLEOTIDE SEQUENCE [LARGE SCALE GENOMIC DNA]</scope>
    <source>
        <strain evidence="2">ATCC 12228 / FDA PCI 1200</strain>
    </source>
</reference>
<proteinExistence type="predicted"/>
<dbReference type="KEGG" id="sep:SE_2031"/>
<dbReference type="OrthoDB" id="2394860at2"/>
<accession>A0A0H2VHT7</accession>
<dbReference type="PATRIC" id="fig|176280.10.peg.1984"/>
<name>A0A0H2VHT7_STAES</name>
<organism evidence="1 2">
    <name type="scientific">Staphylococcus epidermidis (strain ATCC 12228 / FDA PCI 1200)</name>
    <dbReference type="NCBI Taxonomy" id="176280"/>
    <lineage>
        <taxon>Bacteria</taxon>
        <taxon>Bacillati</taxon>
        <taxon>Bacillota</taxon>
        <taxon>Bacilli</taxon>
        <taxon>Bacillales</taxon>
        <taxon>Staphylococcaceae</taxon>
        <taxon>Staphylococcus</taxon>
    </lineage>
</organism>
<dbReference type="eggNOG" id="ENOG503041H">
    <property type="taxonomic scope" value="Bacteria"/>
</dbReference>
<evidence type="ECO:0000313" key="2">
    <source>
        <dbReference type="Proteomes" id="UP000001411"/>
    </source>
</evidence>
<dbReference type="HOGENOM" id="CLU_209060_2_0_9"/>
<dbReference type="AlphaFoldDB" id="A0A0H2VHT7"/>
<dbReference type="Proteomes" id="UP000001411">
    <property type="component" value="Chromosome"/>
</dbReference>
<evidence type="ECO:0000313" key="1">
    <source>
        <dbReference type="EMBL" id="AAO05672.1"/>
    </source>
</evidence>
<protein>
    <submittedName>
        <fullName evidence="1">Uncharacterized protein</fullName>
    </submittedName>
</protein>
<dbReference type="EMBL" id="AE015929">
    <property type="protein sequence ID" value="AAO05672.1"/>
    <property type="molecule type" value="Genomic_DNA"/>
</dbReference>
<dbReference type="RefSeq" id="WP_002456665.1">
    <property type="nucleotide sequence ID" value="NC_004461.1"/>
</dbReference>